<sequence>MRSTKEPIIIINLSRIFFMNLFIFVLISLVTLTSVKFSSNFFMSEIIPIELYKSAIHNENRSLISKNDLDEISISRSAFQIATNVKPGDIRTFLGRELPGFKMFDTTIHVAGEGTNFTTIPSEFHESPPPIEDLLEEREIADEIEEEEEKPVQEVAGPANIYIYHSHSYESYYPLLKDSKSPNSTNPKANIIAVGAEFKNQLANKGIKAEHNDTDVTAGLKERGWNYRNAYQYSKEVVVSAMQSNENLDYLIDIHRDALRKKDTTKTINGKSYARLMFVVGAGHSNFEKNLELAKKLNKLIEEKYPGLSRGVISKNKSTGNGIYNQDLSERALLIEVGGVDNNMDELRNCIEAFTDVFSEYYWETRDAEES</sequence>
<name>A0ABY9JVN3_9BACI</name>
<dbReference type="NCBIfam" id="TIGR02867">
    <property type="entry name" value="spore_II_P"/>
    <property type="match status" value="1"/>
</dbReference>
<proteinExistence type="predicted"/>
<reference evidence="2 3" key="1">
    <citation type="submission" date="2023-06" db="EMBL/GenBank/DDBJ databases">
        <title>Five Gram-positive bacteria isolated from mangrove sediments in Shenzhen, Guangdong, China.</title>
        <authorList>
            <person name="Yu S."/>
            <person name="Zheng W."/>
            <person name="Huang Y."/>
        </authorList>
    </citation>
    <scope>NUCLEOTIDE SEQUENCE [LARGE SCALE GENOMIC DNA]</scope>
    <source>
        <strain evidence="2 3">SaN35-3</strain>
    </source>
</reference>
<evidence type="ECO:0000256" key="1">
    <source>
        <dbReference type="SAM" id="Phobius"/>
    </source>
</evidence>
<feature type="transmembrane region" description="Helical" evidence="1">
    <location>
        <begin position="12"/>
        <end position="32"/>
    </location>
</feature>
<keyword evidence="3" id="KW-1185">Reference proteome</keyword>
<organism evidence="2 3">
    <name type="scientific">Bacillus carboniphilus</name>
    <dbReference type="NCBI Taxonomy" id="86663"/>
    <lineage>
        <taxon>Bacteria</taxon>
        <taxon>Bacillati</taxon>
        <taxon>Bacillota</taxon>
        <taxon>Bacilli</taxon>
        <taxon>Bacillales</taxon>
        <taxon>Bacillaceae</taxon>
        <taxon>Bacillus</taxon>
    </lineage>
</organism>
<evidence type="ECO:0000313" key="2">
    <source>
        <dbReference type="EMBL" id="WLR43461.1"/>
    </source>
</evidence>
<keyword evidence="1" id="KW-0812">Transmembrane</keyword>
<dbReference type="SUPFAM" id="SSF53187">
    <property type="entry name" value="Zn-dependent exopeptidases"/>
    <property type="match status" value="1"/>
</dbReference>
<dbReference type="Proteomes" id="UP001197974">
    <property type="component" value="Chromosome"/>
</dbReference>
<dbReference type="InterPro" id="IPR010897">
    <property type="entry name" value="Spore_II_P"/>
</dbReference>
<keyword evidence="1" id="KW-0472">Membrane</keyword>
<dbReference type="EMBL" id="CP129013">
    <property type="protein sequence ID" value="WLR43461.1"/>
    <property type="molecule type" value="Genomic_DNA"/>
</dbReference>
<accession>A0ABY9JVN3</accession>
<dbReference type="Pfam" id="PF07454">
    <property type="entry name" value="SpoIIP"/>
    <property type="match status" value="1"/>
</dbReference>
<gene>
    <name evidence="2" type="ORF">LC087_04630</name>
</gene>
<dbReference type="RefSeq" id="WP_226538252.1">
    <property type="nucleotide sequence ID" value="NZ_CP129013.1"/>
</dbReference>
<keyword evidence="1" id="KW-1133">Transmembrane helix</keyword>
<evidence type="ECO:0000313" key="3">
    <source>
        <dbReference type="Proteomes" id="UP001197974"/>
    </source>
</evidence>
<protein>
    <submittedName>
        <fullName evidence="2">Stage II sporulation protein P</fullName>
    </submittedName>
</protein>